<keyword evidence="5" id="KW-1185">Reference proteome</keyword>
<evidence type="ECO:0000313" key="5">
    <source>
        <dbReference type="Proteomes" id="UP001165085"/>
    </source>
</evidence>
<dbReference type="InterPro" id="IPR002124">
    <property type="entry name" value="Cyt_c_oxidase_su5b"/>
</dbReference>
<dbReference type="PANTHER" id="PTHR10122:SF0">
    <property type="entry name" value="CYTOCHROME C OXIDASE SUBUNIT 5B, ISOFORM A-RELATED"/>
    <property type="match status" value="1"/>
</dbReference>
<comment type="caution">
    <text evidence="4">The sequence shown here is derived from an EMBL/GenBank/DDBJ whole genome shotgun (WGS) entry which is preliminary data.</text>
</comment>
<reference evidence="5" key="1">
    <citation type="journal article" date="2023" name="Commun. Biol.">
        <title>Genome analysis of Parmales, the sister group of diatoms, reveals the evolutionary specialization of diatoms from phago-mixotrophs to photoautotrophs.</title>
        <authorList>
            <person name="Ban H."/>
            <person name="Sato S."/>
            <person name="Yoshikawa S."/>
            <person name="Yamada K."/>
            <person name="Nakamura Y."/>
            <person name="Ichinomiya M."/>
            <person name="Sato N."/>
            <person name="Blanc-Mathieu R."/>
            <person name="Endo H."/>
            <person name="Kuwata A."/>
            <person name="Ogata H."/>
        </authorList>
    </citation>
    <scope>NUCLEOTIDE SEQUENCE [LARGE SCALE GENOMIC DNA]</scope>
    <source>
        <strain evidence="5">NIES 3701</strain>
    </source>
</reference>
<dbReference type="Pfam" id="PF01215">
    <property type="entry name" value="COX5B"/>
    <property type="match status" value="1"/>
</dbReference>
<name>A0A9W7E6I4_9STRA</name>
<organism evidence="4 5">
    <name type="scientific">Triparma strigata</name>
    <dbReference type="NCBI Taxonomy" id="1606541"/>
    <lineage>
        <taxon>Eukaryota</taxon>
        <taxon>Sar</taxon>
        <taxon>Stramenopiles</taxon>
        <taxon>Ochrophyta</taxon>
        <taxon>Bolidophyceae</taxon>
        <taxon>Parmales</taxon>
        <taxon>Triparmaceae</taxon>
        <taxon>Triparma</taxon>
    </lineage>
</organism>
<evidence type="ECO:0000256" key="2">
    <source>
        <dbReference type="ARBA" id="ARBA00022833"/>
    </source>
</evidence>
<dbReference type="GO" id="GO:0005740">
    <property type="term" value="C:mitochondrial envelope"/>
    <property type="evidence" value="ECO:0007669"/>
    <property type="project" value="InterPro"/>
</dbReference>
<accession>A0A9W7E6I4</accession>
<dbReference type="InterPro" id="IPR036972">
    <property type="entry name" value="Cyt_c_oxidase_su5b_sf"/>
</dbReference>
<protein>
    <submittedName>
        <fullName evidence="4">Uncharacterized protein</fullName>
    </submittedName>
</protein>
<dbReference type="EMBL" id="BRXY01000137">
    <property type="protein sequence ID" value="GMH70129.1"/>
    <property type="molecule type" value="Genomic_DNA"/>
</dbReference>
<evidence type="ECO:0000313" key="4">
    <source>
        <dbReference type="EMBL" id="GMH70129.1"/>
    </source>
</evidence>
<dbReference type="AlphaFoldDB" id="A0A9W7E6I4"/>
<dbReference type="GO" id="GO:0006123">
    <property type="term" value="P:mitochondrial electron transport, cytochrome c to oxygen"/>
    <property type="evidence" value="ECO:0007669"/>
    <property type="project" value="InterPro"/>
</dbReference>
<dbReference type="OrthoDB" id="10249250at2759"/>
<feature type="region of interest" description="Disordered" evidence="3">
    <location>
        <begin position="59"/>
        <end position="79"/>
    </location>
</feature>
<dbReference type="GO" id="GO:0045277">
    <property type="term" value="C:respiratory chain complex IV"/>
    <property type="evidence" value="ECO:0007669"/>
    <property type="project" value="InterPro"/>
</dbReference>
<dbReference type="SUPFAM" id="SSF57802">
    <property type="entry name" value="Rubredoxin-like"/>
    <property type="match status" value="1"/>
</dbReference>
<dbReference type="Gene3D" id="2.60.11.10">
    <property type="entry name" value="Cytochrome c oxidase, subunit Vb"/>
    <property type="match status" value="1"/>
</dbReference>
<dbReference type="PANTHER" id="PTHR10122">
    <property type="entry name" value="CYTOCHROME C OXIDASE SUBUNIT 5B, MITOCHONDRIAL"/>
    <property type="match status" value="1"/>
</dbReference>
<sequence>MLAQTIQRTLPRTFSLLSPSSSVPSRFFSVDNLIPSDDDGRQTGRRGAELEFEKKGIDLYNRDPITPPSDQGSYSNPVLVPSGDGSRTVGFVDPQTHAIYWFNLAKGPVHYIKNLGLYFKMEEL</sequence>
<evidence type="ECO:0000256" key="1">
    <source>
        <dbReference type="ARBA" id="ARBA00022723"/>
    </source>
</evidence>
<evidence type="ECO:0000256" key="3">
    <source>
        <dbReference type="SAM" id="MobiDB-lite"/>
    </source>
</evidence>
<dbReference type="GO" id="GO:0046872">
    <property type="term" value="F:metal ion binding"/>
    <property type="evidence" value="ECO:0007669"/>
    <property type="project" value="UniProtKB-KW"/>
</dbReference>
<keyword evidence="2" id="KW-0862">Zinc</keyword>
<keyword evidence="1" id="KW-0479">Metal-binding</keyword>
<dbReference type="Proteomes" id="UP001165085">
    <property type="component" value="Unassembled WGS sequence"/>
</dbReference>
<gene>
    <name evidence="4" type="ORF">TrST_g7291</name>
</gene>
<proteinExistence type="predicted"/>